<dbReference type="RefSeq" id="WP_118591734.1">
    <property type="nucleotide sequence ID" value="NZ_QSFP01000013.1"/>
</dbReference>
<dbReference type="AlphaFoldDB" id="A0A413SG69"/>
<name>A0A413SG69_9FIRM</name>
<dbReference type="EMBL" id="QSFP01000013">
    <property type="protein sequence ID" value="RHA66252.1"/>
    <property type="molecule type" value="Genomic_DNA"/>
</dbReference>
<protein>
    <submittedName>
        <fullName evidence="1">Uncharacterized protein</fullName>
    </submittedName>
</protein>
<accession>A0A413SG69</accession>
<evidence type="ECO:0000313" key="1">
    <source>
        <dbReference type="EMBL" id="RHA66252.1"/>
    </source>
</evidence>
<gene>
    <name evidence="1" type="ORF">DW927_11990</name>
</gene>
<reference evidence="1 2" key="1">
    <citation type="submission" date="2018-08" db="EMBL/GenBank/DDBJ databases">
        <title>A genome reference for cultivated species of the human gut microbiota.</title>
        <authorList>
            <person name="Zou Y."/>
            <person name="Xue W."/>
            <person name="Luo G."/>
        </authorList>
    </citation>
    <scope>NUCLEOTIDE SEQUENCE [LARGE SCALE GENOMIC DNA]</scope>
    <source>
        <strain evidence="1 2">AM43-11</strain>
    </source>
</reference>
<dbReference type="Proteomes" id="UP000284465">
    <property type="component" value="Unassembled WGS sequence"/>
</dbReference>
<proteinExistence type="predicted"/>
<comment type="caution">
    <text evidence="1">The sequence shown here is derived from an EMBL/GenBank/DDBJ whole genome shotgun (WGS) entry which is preliminary data.</text>
</comment>
<sequence>MNSTDAAYRRDNFMLEFLDSACVPKQSNYTQQDIDDCNDAICEYECLIQHAIDSGDKQEIATLRTEIQHVKAEKRNIKRVMKNRMELALT</sequence>
<evidence type="ECO:0000313" key="2">
    <source>
        <dbReference type="Proteomes" id="UP000284465"/>
    </source>
</evidence>
<organism evidence="1 2">
    <name type="scientific">Roseburia intestinalis</name>
    <dbReference type="NCBI Taxonomy" id="166486"/>
    <lineage>
        <taxon>Bacteria</taxon>
        <taxon>Bacillati</taxon>
        <taxon>Bacillota</taxon>
        <taxon>Clostridia</taxon>
        <taxon>Lachnospirales</taxon>
        <taxon>Lachnospiraceae</taxon>
        <taxon>Roseburia</taxon>
    </lineage>
</organism>